<dbReference type="OrthoDB" id="8374021at2"/>
<dbReference type="Pfam" id="PF13490">
    <property type="entry name" value="zf-HC2"/>
    <property type="match status" value="1"/>
</dbReference>
<accession>A0A0C2BNZ8</accession>
<sequence length="70" mass="8091">MALKITCKEVHRLTSEGLDRELSMVERTRMQVHLLMCHACRTFTDQMQLLRHAMRQLLPPSGDDRRGGGQ</sequence>
<dbReference type="InterPro" id="IPR027383">
    <property type="entry name" value="Znf_put"/>
</dbReference>
<dbReference type="Proteomes" id="UP000031572">
    <property type="component" value="Unassembled WGS sequence"/>
</dbReference>
<proteinExistence type="predicted"/>
<protein>
    <recommendedName>
        <fullName evidence="1">Putative zinc-finger domain-containing protein</fullName>
    </recommendedName>
</protein>
<evidence type="ECO:0000259" key="1">
    <source>
        <dbReference type="Pfam" id="PF13490"/>
    </source>
</evidence>
<name>A0A0C2BNZ8_9BURK</name>
<feature type="domain" description="Putative zinc-finger" evidence="1">
    <location>
        <begin position="7"/>
        <end position="41"/>
    </location>
</feature>
<evidence type="ECO:0000313" key="2">
    <source>
        <dbReference type="EMBL" id="KIF82990.1"/>
    </source>
</evidence>
<evidence type="ECO:0000313" key="3">
    <source>
        <dbReference type="Proteomes" id="UP000031572"/>
    </source>
</evidence>
<comment type="caution">
    <text evidence="2">The sequence shown here is derived from an EMBL/GenBank/DDBJ whole genome shotgun (WGS) entry which is preliminary data.</text>
</comment>
<dbReference type="EMBL" id="JWJG01000028">
    <property type="protein sequence ID" value="KIF82990.1"/>
    <property type="molecule type" value="Genomic_DNA"/>
</dbReference>
<gene>
    <name evidence="2" type="ORF">TSA66_22640</name>
</gene>
<dbReference type="RefSeq" id="WP_040041621.1">
    <property type="nucleotide sequence ID" value="NZ_JWJG01000028.1"/>
</dbReference>
<dbReference type="AlphaFoldDB" id="A0A0C2BNZ8"/>
<reference evidence="2 3" key="1">
    <citation type="submission" date="2014-12" db="EMBL/GenBank/DDBJ databases">
        <title>Denitrispirillum autotrophicum gen. nov., sp. nov., Denitrifying, Facultatively Autotrophic Bacteria Isolated from Rice Paddy Soil.</title>
        <authorList>
            <person name="Ishii S."/>
            <person name="Ashida N."/>
            <person name="Ohno H."/>
            <person name="Otsuka S."/>
            <person name="Yokota A."/>
            <person name="Senoo K."/>
        </authorList>
    </citation>
    <scope>NUCLEOTIDE SEQUENCE [LARGE SCALE GENOMIC DNA]</scope>
    <source>
        <strain evidence="2 3">TSA66</strain>
    </source>
</reference>
<organism evidence="2 3">
    <name type="scientific">Noviherbaspirillum autotrophicum</name>
    <dbReference type="NCBI Taxonomy" id="709839"/>
    <lineage>
        <taxon>Bacteria</taxon>
        <taxon>Pseudomonadati</taxon>
        <taxon>Pseudomonadota</taxon>
        <taxon>Betaproteobacteria</taxon>
        <taxon>Burkholderiales</taxon>
        <taxon>Oxalobacteraceae</taxon>
        <taxon>Noviherbaspirillum</taxon>
    </lineage>
</organism>
<keyword evidence="3" id="KW-1185">Reference proteome</keyword>
<dbReference type="STRING" id="709839.TSA66_22640"/>